<keyword evidence="1" id="KW-0812">Transmembrane</keyword>
<keyword evidence="1" id="KW-1133">Transmembrane helix</keyword>
<evidence type="ECO:0008006" key="4">
    <source>
        <dbReference type="Google" id="ProtNLM"/>
    </source>
</evidence>
<dbReference type="Pfam" id="PF17175">
    <property type="entry name" value="MOLO1"/>
    <property type="match status" value="1"/>
</dbReference>
<dbReference type="VEuPathDB" id="CryptoDB:Vbra_7839"/>
<dbReference type="InterPro" id="IPR033438">
    <property type="entry name" value="MOLO1"/>
</dbReference>
<accession>A0A0G4EMZ5</accession>
<feature type="transmembrane region" description="Helical" evidence="1">
    <location>
        <begin position="202"/>
        <end position="225"/>
    </location>
</feature>
<evidence type="ECO:0000313" key="3">
    <source>
        <dbReference type="Proteomes" id="UP000041254"/>
    </source>
</evidence>
<dbReference type="Gene3D" id="3.10.310.50">
    <property type="match status" value="1"/>
</dbReference>
<evidence type="ECO:0000313" key="2">
    <source>
        <dbReference type="EMBL" id="CEL98190.1"/>
    </source>
</evidence>
<dbReference type="PANTHER" id="PTHR33748">
    <property type="entry name" value="PROTEIN CBG04600"/>
    <property type="match status" value="1"/>
</dbReference>
<evidence type="ECO:0000256" key="1">
    <source>
        <dbReference type="SAM" id="Phobius"/>
    </source>
</evidence>
<dbReference type="Proteomes" id="UP000041254">
    <property type="component" value="Unassembled WGS sequence"/>
</dbReference>
<sequence length="365" mass="40292">MRHRPVYAAHSLLPGVPLPGEDISVPVPRPLTLINYPNPIDSPVICNRRHIPHSWLCDPDGIISRREADEVEDMLLFIRQDSRHKCGKYGQANYHLGVALINELPSGVDVDDLASALLSRWGLGHKECHDGAILVYAKKDNLVALKWRSGVEPALHYGMAHTELMRQISVGFSNLPTGEGLKNAVNLIGQRLTTPYAPPRSLMQLVVIVVLLLVAVLLIVGTLVTTTPLGVPKTRSEPDDIAAQDMLTKIQNMARAGQYDPTLCPLTLKDLTVGGSQVAGPLFPGVNYFPDALFEWQLDYPNDPDPMEFAIRTNPASVINNVCVDLYLRKLQNEYPQSISDEDVRGWLAVGLTANWTIRPQELDA</sequence>
<protein>
    <recommendedName>
        <fullName evidence="4">TPM domain-containing protein</fullName>
    </recommendedName>
</protein>
<proteinExistence type="predicted"/>
<dbReference type="AlphaFoldDB" id="A0A0G4EMZ5"/>
<dbReference type="GO" id="GO:0005892">
    <property type="term" value="C:acetylcholine-gated channel complex"/>
    <property type="evidence" value="ECO:0007669"/>
    <property type="project" value="InterPro"/>
</dbReference>
<dbReference type="PhylomeDB" id="A0A0G4EMZ5"/>
<dbReference type="InParanoid" id="A0A0G4EMZ5"/>
<dbReference type="OrthoDB" id="8062037at2759"/>
<organism evidence="2 3">
    <name type="scientific">Vitrella brassicaformis (strain CCMP3155)</name>
    <dbReference type="NCBI Taxonomy" id="1169540"/>
    <lineage>
        <taxon>Eukaryota</taxon>
        <taxon>Sar</taxon>
        <taxon>Alveolata</taxon>
        <taxon>Colpodellida</taxon>
        <taxon>Vitrellaceae</taxon>
        <taxon>Vitrella</taxon>
    </lineage>
</organism>
<reference evidence="2 3" key="1">
    <citation type="submission" date="2014-11" db="EMBL/GenBank/DDBJ databases">
        <authorList>
            <person name="Zhu J."/>
            <person name="Qi W."/>
            <person name="Song R."/>
        </authorList>
    </citation>
    <scope>NUCLEOTIDE SEQUENCE [LARGE SCALE GENOMIC DNA]</scope>
</reference>
<dbReference type="PANTHER" id="PTHR33748:SF5">
    <property type="entry name" value="GROUND-LIKE DOMAIN-CONTAINING PROTEIN"/>
    <property type="match status" value="1"/>
</dbReference>
<keyword evidence="1" id="KW-0472">Membrane</keyword>
<keyword evidence="3" id="KW-1185">Reference proteome</keyword>
<dbReference type="EMBL" id="CDMY01000265">
    <property type="protein sequence ID" value="CEL98190.1"/>
    <property type="molecule type" value="Genomic_DNA"/>
</dbReference>
<gene>
    <name evidence="2" type="ORF">Vbra_7839</name>
</gene>
<name>A0A0G4EMZ5_VITBC</name>